<dbReference type="GO" id="GO:0016747">
    <property type="term" value="F:acyltransferase activity, transferring groups other than amino-acyl groups"/>
    <property type="evidence" value="ECO:0007669"/>
    <property type="project" value="InterPro"/>
</dbReference>
<organism evidence="4 5">
    <name type="scientific">Goodfellowiella coeruleoviolacea</name>
    <dbReference type="NCBI Taxonomy" id="334858"/>
    <lineage>
        <taxon>Bacteria</taxon>
        <taxon>Bacillati</taxon>
        <taxon>Actinomycetota</taxon>
        <taxon>Actinomycetes</taxon>
        <taxon>Pseudonocardiales</taxon>
        <taxon>Pseudonocardiaceae</taxon>
        <taxon>Goodfellowiella</taxon>
    </lineage>
</organism>
<dbReference type="SUPFAM" id="SSF55729">
    <property type="entry name" value="Acyl-CoA N-acyltransferases (Nat)"/>
    <property type="match status" value="1"/>
</dbReference>
<dbReference type="PANTHER" id="PTHR43877">
    <property type="entry name" value="AMINOALKYLPHOSPHONATE N-ACETYLTRANSFERASE-RELATED-RELATED"/>
    <property type="match status" value="1"/>
</dbReference>
<reference evidence="4" key="1">
    <citation type="submission" date="2022-06" db="EMBL/GenBank/DDBJ databases">
        <title>Genomic Encyclopedia of Archaeal and Bacterial Type Strains, Phase II (KMG-II): from individual species to whole genera.</title>
        <authorList>
            <person name="Goeker M."/>
        </authorList>
    </citation>
    <scope>NUCLEOTIDE SEQUENCE</scope>
    <source>
        <strain evidence="4">DSM 43935</strain>
    </source>
</reference>
<evidence type="ECO:0000313" key="4">
    <source>
        <dbReference type="EMBL" id="MCP2166622.1"/>
    </source>
</evidence>
<evidence type="ECO:0000256" key="2">
    <source>
        <dbReference type="ARBA" id="ARBA00023315"/>
    </source>
</evidence>
<proteinExistence type="predicted"/>
<comment type="caution">
    <text evidence="4">The sequence shown here is derived from an EMBL/GenBank/DDBJ whole genome shotgun (WGS) entry which is preliminary data.</text>
</comment>
<dbReference type="RefSeq" id="WP_253772666.1">
    <property type="nucleotide sequence ID" value="NZ_JAMTCK010000007.1"/>
</dbReference>
<dbReference type="EMBL" id="JAMTCK010000007">
    <property type="protein sequence ID" value="MCP2166622.1"/>
    <property type="molecule type" value="Genomic_DNA"/>
</dbReference>
<dbReference type="InterPro" id="IPR016181">
    <property type="entry name" value="Acyl_CoA_acyltransferase"/>
</dbReference>
<sequence length="183" mass="19557">MSAAAEPAAAADPAEVVIRRLRAEHAGEALTVQRAAFVDEARRYRTSEIPPLRETLAELRADIDDPAVIPLGAWLGSRLVGSVRGRVSADRMELARLAVAPDTRGRGIARQLVTALLAEVPARVRVVWLVAGGDSEANLAFYRRVGFRPVGERSDVAGVRLVVLEKPVEPGKPVDSTRVVAAG</sequence>
<dbReference type="CDD" id="cd04301">
    <property type="entry name" value="NAT_SF"/>
    <property type="match status" value="1"/>
</dbReference>
<protein>
    <submittedName>
        <fullName evidence="4">Ribosomal protein S18 acetylase RimI</fullName>
    </submittedName>
</protein>
<keyword evidence="5" id="KW-1185">Reference proteome</keyword>
<feature type="domain" description="N-acetyltransferase" evidence="3">
    <location>
        <begin position="16"/>
        <end position="169"/>
    </location>
</feature>
<dbReference type="GO" id="GO:0005840">
    <property type="term" value="C:ribosome"/>
    <property type="evidence" value="ECO:0007669"/>
    <property type="project" value="UniProtKB-KW"/>
</dbReference>
<evidence type="ECO:0000256" key="1">
    <source>
        <dbReference type="ARBA" id="ARBA00022679"/>
    </source>
</evidence>
<dbReference type="Gene3D" id="3.40.630.30">
    <property type="match status" value="1"/>
</dbReference>
<evidence type="ECO:0000259" key="3">
    <source>
        <dbReference type="PROSITE" id="PS51186"/>
    </source>
</evidence>
<keyword evidence="2" id="KW-0012">Acyltransferase</keyword>
<keyword evidence="4" id="KW-0689">Ribosomal protein</keyword>
<dbReference type="Proteomes" id="UP001206128">
    <property type="component" value="Unassembled WGS sequence"/>
</dbReference>
<keyword evidence="1" id="KW-0808">Transferase</keyword>
<dbReference type="AlphaFoldDB" id="A0AAE3GE63"/>
<name>A0AAE3GE63_9PSEU</name>
<dbReference type="InterPro" id="IPR050832">
    <property type="entry name" value="Bact_Acetyltransf"/>
</dbReference>
<evidence type="ECO:0000313" key="5">
    <source>
        <dbReference type="Proteomes" id="UP001206128"/>
    </source>
</evidence>
<dbReference type="Pfam" id="PF00583">
    <property type="entry name" value="Acetyltransf_1"/>
    <property type="match status" value="1"/>
</dbReference>
<dbReference type="PROSITE" id="PS51186">
    <property type="entry name" value="GNAT"/>
    <property type="match status" value="1"/>
</dbReference>
<dbReference type="InterPro" id="IPR000182">
    <property type="entry name" value="GNAT_dom"/>
</dbReference>
<accession>A0AAE3GE63</accession>
<gene>
    <name evidence="4" type="ORF">LX83_003490</name>
</gene>
<keyword evidence="4" id="KW-0687">Ribonucleoprotein</keyword>